<dbReference type="STRING" id="520822.A0A195BBF0"/>
<accession>A0A195BBF0</accession>
<dbReference type="Proteomes" id="UP000078540">
    <property type="component" value="Unassembled WGS sequence"/>
</dbReference>
<gene>
    <name evidence="1" type="ORF">ALC53_07910</name>
</gene>
<evidence type="ECO:0000313" key="1">
    <source>
        <dbReference type="EMBL" id="KYM81524.1"/>
    </source>
</evidence>
<organism evidence="1 2">
    <name type="scientific">Atta colombica</name>
    <dbReference type="NCBI Taxonomy" id="520822"/>
    <lineage>
        <taxon>Eukaryota</taxon>
        <taxon>Metazoa</taxon>
        <taxon>Ecdysozoa</taxon>
        <taxon>Arthropoda</taxon>
        <taxon>Hexapoda</taxon>
        <taxon>Insecta</taxon>
        <taxon>Pterygota</taxon>
        <taxon>Neoptera</taxon>
        <taxon>Endopterygota</taxon>
        <taxon>Hymenoptera</taxon>
        <taxon>Apocrita</taxon>
        <taxon>Aculeata</taxon>
        <taxon>Formicoidea</taxon>
        <taxon>Formicidae</taxon>
        <taxon>Myrmicinae</taxon>
        <taxon>Atta</taxon>
    </lineage>
</organism>
<reference evidence="1 2" key="1">
    <citation type="submission" date="2015-09" db="EMBL/GenBank/DDBJ databases">
        <title>Atta colombica WGS genome.</title>
        <authorList>
            <person name="Nygaard S."/>
            <person name="Hu H."/>
            <person name="Boomsma J."/>
            <person name="Zhang G."/>
        </authorList>
    </citation>
    <scope>NUCLEOTIDE SEQUENCE [LARGE SCALE GENOMIC DNA]</scope>
    <source>
        <strain evidence="1">Treedump-2</strain>
        <tissue evidence="1">Whole body</tissue>
    </source>
</reference>
<sequence length="276" mass="32187">KKFTLSLYFLSPRSYKELKKTRKISVSAKSILVVIKLENWKLPVCHCFIETACPATFLKNIFDIIIKLKNNGAFISDMSSNFIQLSHMLNISVDNSSFIVDGKRLVYIFNIPHLLKATRNNLLKYNFQVDNKIISWNFHIVEFYKRDSKEVFKGFKNLLINPTPIQFNCVNDDYCDNDDLLNIVGNTTETSTISCSIVNEQNLNFEKNGYKENIGNYLFHLIQNVAFESPCSDFPKDFLIKLFLRIRIYYTLSQHNKSCKIITRKNRKLLNIYNSS</sequence>
<keyword evidence="2" id="KW-1185">Reference proteome</keyword>
<dbReference type="EMBL" id="KQ976532">
    <property type="protein sequence ID" value="KYM81524.1"/>
    <property type="molecule type" value="Genomic_DNA"/>
</dbReference>
<dbReference type="AlphaFoldDB" id="A0A195BBF0"/>
<protein>
    <recommendedName>
        <fullName evidence="3">THAP domain-containing protein 9</fullName>
    </recommendedName>
</protein>
<feature type="non-terminal residue" evidence="1">
    <location>
        <position position="1"/>
    </location>
</feature>
<proteinExistence type="predicted"/>
<name>A0A195BBF0_9HYME</name>
<evidence type="ECO:0000313" key="2">
    <source>
        <dbReference type="Proteomes" id="UP000078540"/>
    </source>
</evidence>
<evidence type="ECO:0008006" key="3">
    <source>
        <dbReference type="Google" id="ProtNLM"/>
    </source>
</evidence>